<dbReference type="STRING" id="1458275.AZ34_14625"/>
<dbReference type="Gene3D" id="3.40.30.10">
    <property type="entry name" value="Glutaredoxin"/>
    <property type="match status" value="1"/>
</dbReference>
<gene>
    <name evidence="1" type="ORF">AZ34_14625</name>
</gene>
<name>A0A016XJA4_9BURK</name>
<evidence type="ECO:0000313" key="1">
    <source>
        <dbReference type="EMBL" id="EYC52164.1"/>
    </source>
</evidence>
<dbReference type="EMBL" id="JEMG01000001">
    <property type="protein sequence ID" value="EYC52164.1"/>
    <property type="molecule type" value="Genomic_DNA"/>
</dbReference>
<evidence type="ECO:0000313" key="2">
    <source>
        <dbReference type="Proteomes" id="UP000023268"/>
    </source>
</evidence>
<accession>A0A016XJA4</accession>
<comment type="caution">
    <text evidence="1">The sequence shown here is derived from an EMBL/GenBank/DDBJ whole genome shotgun (WGS) entry which is preliminary data.</text>
</comment>
<dbReference type="Proteomes" id="UP000023268">
    <property type="component" value="Unassembled WGS sequence"/>
</dbReference>
<reference evidence="1 2" key="1">
    <citation type="submission" date="2014-02" db="EMBL/GenBank/DDBJ databases">
        <title>Draft Genome of Hylemonella gracilis isolated from the Niagara River.</title>
        <authorList>
            <person name="Pawlowski D.R."/>
            <person name="Koudelka G.B."/>
        </authorList>
    </citation>
    <scope>NUCLEOTIDE SEQUENCE [LARGE SCALE GENOMIC DNA]</scope>
    <source>
        <strain evidence="1 2">Niagara R</strain>
    </source>
</reference>
<dbReference type="AlphaFoldDB" id="A0A016XJA4"/>
<sequence>MAIDDTGAVAKAWSGVNVTPTSSLANKRGEIVERFVGKADFAELHKFIDQLLSES</sequence>
<dbReference type="InterPro" id="IPR036249">
    <property type="entry name" value="Thioredoxin-like_sf"/>
</dbReference>
<proteinExistence type="predicted"/>
<dbReference type="eggNOG" id="COG0526">
    <property type="taxonomic scope" value="Bacteria"/>
</dbReference>
<protein>
    <submittedName>
        <fullName evidence="1">Thioredoxin</fullName>
    </submittedName>
</protein>
<organism evidence="1 2">
    <name type="scientific">Hylemonella gracilis str. Niagara R</name>
    <dbReference type="NCBI Taxonomy" id="1458275"/>
    <lineage>
        <taxon>Bacteria</taxon>
        <taxon>Pseudomonadati</taxon>
        <taxon>Pseudomonadota</taxon>
        <taxon>Betaproteobacteria</taxon>
        <taxon>Burkholderiales</taxon>
        <taxon>Comamonadaceae</taxon>
        <taxon>Hylemonella</taxon>
    </lineage>
</organism>
<dbReference type="SUPFAM" id="SSF52833">
    <property type="entry name" value="Thioredoxin-like"/>
    <property type="match status" value="1"/>
</dbReference>